<reference evidence="2 3" key="1">
    <citation type="submission" date="2019-08" db="EMBL/GenBank/DDBJ databases">
        <title>Hyperibacter terrae gen. nov., sp. nov. and Hyperibacter viscosus sp. nov., two new members in the family Rhodospirillaceae isolated from the rhizosphere of Hypericum perforatum.</title>
        <authorList>
            <person name="Noviana Z."/>
        </authorList>
    </citation>
    <scope>NUCLEOTIDE SEQUENCE [LARGE SCALE GENOMIC DNA]</scope>
    <source>
        <strain evidence="2 3">R5959</strain>
    </source>
</reference>
<evidence type="ECO:0008006" key="4">
    <source>
        <dbReference type="Google" id="ProtNLM"/>
    </source>
</evidence>
<keyword evidence="3" id="KW-1185">Reference proteome</keyword>
<feature type="transmembrane region" description="Helical" evidence="1">
    <location>
        <begin position="185"/>
        <end position="205"/>
    </location>
</feature>
<dbReference type="KEGG" id="hadh:FRZ61_13010"/>
<protein>
    <recommendedName>
        <fullName evidence="4">Glycosyltransferase RgtA/B/C/D-like domain-containing protein</fullName>
    </recommendedName>
</protein>
<feature type="transmembrane region" description="Helical" evidence="1">
    <location>
        <begin position="383"/>
        <end position="403"/>
    </location>
</feature>
<evidence type="ECO:0000256" key="1">
    <source>
        <dbReference type="SAM" id="Phobius"/>
    </source>
</evidence>
<evidence type="ECO:0000313" key="2">
    <source>
        <dbReference type="EMBL" id="QEX21376.1"/>
    </source>
</evidence>
<feature type="transmembrane region" description="Helical" evidence="1">
    <location>
        <begin position="21"/>
        <end position="44"/>
    </location>
</feature>
<dbReference type="OrthoDB" id="7238679at2"/>
<proteinExistence type="predicted"/>
<feature type="transmembrane region" description="Helical" evidence="1">
    <location>
        <begin position="438"/>
        <end position="455"/>
    </location>
</feature>
<sequence>MLRRPMPGSAGTAALPGRPALATSLRIAAAFALATALFLAPALWNGFPLVYYDSVDYVQLPFTGQMPIYRTAGYGLVTIAGRLAHSLWAVPLLQSALAAYVLYETLRRFLPQDAEAALVAVSSLLLLVTGLPWFTAEIMPDAFTGILVLAFAVLVCDDGQIGWGRRTALAATLALAIAVHSSHAAIAGGLLLSLFLVSLAAPGLWPGLHRRLRLPLLAFMIGLALAAGANAVVTGRVFLLQDNAVLTLGLFVQDGLAEKYLDHACGKPKPRLQLCAARHRLPHNANMFLWHDHDFDQLGGWTGMQGEARKIVRGAIKAYPLAYLWDSLQLTARQLVMLKTADGVAPMRYLIGDAIARHYPKEAAAFLAARQQRGTAFGWLNAIQAPILILASAALPILLWLAWRRRDPDGVLLMAILTLSLLGNAYVCGALSNPNDRYQSRIAWLAVLALVIAFGRWRRGDRPRPVPAPDFPRDRAP</sequence>
<dbReference type="EMBL" id="CP042582">
    <property type="protein sequence ID" value="QEX21376.1"/>
    <property type="molecule type" value="Genomic_DNA"/>
</dbReference>
<feature type="transmembrane region" description="Helical" evidence="1">
    <location>
        <begin position="410"/>
        <end position="432"/>
    </location>
</feature>
<dbReference type="RefSeq" id="WP_151115856.1">
    <property type="nucleotide sequence ID" value="NZ_CP042582.1"/>
</dbReference>
<feature type="transmembrane region" description="Helical" evidence="1">
    <location>
        <begin position="217"/>
        <end position="239"/>
    </location>
</feature>
<gene>
    <name evidence="2" type="ORF">FRZ61_13010</name>
</gene>
<accession>A0A5J6N344</accession>
<organism evidence="2 3">
    <name type="scientific">Hypericibacter adhaerens</name>
    <dbReference type="NCBI Taxonomy" id="2602016"/>
    <lineage>
        <taxon>Bacteria</taxon>
        <taxon>Pseudomonadati</taxon>
        <taxon>Pseudomonadota</taxon>
        <taxon>Alphaproteobacteria</taxon>
        <taxon>Rhodospirillales</taxon>
        <taxon>Dongiaceae</taxon>
        <taxon>Hypericibacter</taxon>
    </lineage>
</organism>
<name>A0A5J6N344_9PROT</name>
<keyword evidence="1" id="KW-0472">Membrane</keyword>
<keyword evidence="1" id="KW-0812">Transmembrane</keyword>
<feature type="transmembrane region" description="Helical" evidence="1">
    <location>
        <begin position="115"/>
        <end position="134"/>
    </location>
</feature>
<evidence type="ECO:0000313" key="3">
    <source>
        <dbReference type="Proteomes" id="UP000325797"/>
    </source>
</evidence>
<dbReference type="AlphaFoldDB" id="A0A5J6N344"/>
<feature type="transmembrane region" description="Helical" evidence="1">
    <location>
        <begin position="83"/>
        <end position="103"/>
    </location>
</feature>
<keyword evidence="1" id="KW-1133">Transmembrane helix</keyword>
<dbReference type="Proteomes" id="UP000325797">
    <property type="component" value="Chromosome"/>
</dbReference>
<feature type="transmembrane region" description="Helical" evidence="1">
    <location>
        <begin position="140"/>
        <end position="156"/>
    </location>
</feature>